<accession>A0A0W0S6P1</accession>
<dbReference type="RefSeq" id="WP_028381090.1">
    <property type="nucleotide sequence ID" value="NZ_CAAAIT010000004.1"/>
</dbReference>
<dbReference type="Proteomes" id="UP000277577">
    <property type="component" value="Chromosome"/>
</dbReference>
<dbReference type="STRING" id="28084.Lche_0815"/>
<dbReference type="EMBL" id="LNXW01000013">
    <property type="protein sequence ID" value="KTC78795.1"/>
    <property type="molecule type" value="Genomic_DNA"/>
</dbReference>
<evidence type="ECO:0000256" key="1">
    <source>
        <dbReference type="ARBA" id="ARBA00022500"/>
    </source>
</evidence>
<evidence type="ECO:0000313" key="4">
    <source>
        <dbReference type="Proteomes" id="UP000054921"/>
    </source>
</evidence>
<evidence type="ECO:0000313" key="2">
    <source>
        <dbReference type="EMBL" id="KTC78795.1"/>
    </source>
</evidence>
<dbReference type="Proteomes" id="UP000054921">
    <property type="component" value="Unassembled WGS sequence"/>
</dbReference>
<dbReference type="InterPro" id="IPR028976">
    <property type="entry name" value="CheC-like_sf"/>
</dbReference>
<proteinExistence type="predicted"/>
<keyword evidence="1" id="KW-0145">Chemotaxis</keyword>
<sequence length="216" mass="24057">MMKIEKRFNELMSFAATEATFALSKLLSQQMTLTSANVSVKVTEVQSIIKESMKEEIAHINPNLGGAIIMTTPLLGTLEGFGTYILPRISALRICDVLLHRTLGSTRQIGCLEESALLETGNIVVGCFLNALGYVSVLDNILHEKMTLTVSNHNELPNFNEISSNGLSRVRINFYMKHIVENEHQRIDINGICDFFFDSAQVTELLNIPHDPEKSC</sequence>
<organism evidence="2 4">
    <name type="scientific">Legionella cherrii</name>
    <dbReference type="NCBI Taxonomy" id="28084"/>
    <lineage>
        <taxon>Bacteria</taxon>
        <taxon>Pseudomonadati</taxon>
        <taxon>Pseudomonadota</taxon>
        <taxon>Gammaproteobacteria</taxon>
        <taxon>Legionellales</taxon>
        <taxon>Legionellaceae</taxon>
        <taxon>Legionella</taxon>
    </lineage>
</organism>
<protein>
    <submittedName>
        <fullName evidence="3">Chemotaxis protein CheC, inhibitor of MCP methylation</fullName>
    </submittedName>
</protein>
<reference evidence="2 4" key="1">
    <citation type="submission" date="2015-11" db="EMBL/GenBank/DDBJ databases">
        <title>Genomic analysis of 38 Legionella species identifies large and diverse effector repertoires.</title>
        <authorList>
            <person name="Burstein D."/>
            <person name="Amaro F."/>
            <person name="Zusman T."/>
            <person name="Lifshitz Z."/>
            <person name="Cohen O."/>
            <person name="Gilbert J.A."/>
            <person name="Pupko T."/>
            <person name="Shuman H.A."/>
            <person name="Segal G."/>
        </authorList>
    </citation>
    <scope>NUCLEOTIDE SEQUENCE [LARGE SCALE GENOMIC DNA]</scope>
    <source>
        <strain evidence="2 4">ORW</strain>
    </source>
</reference>
<evidence type="ECO:0000313" key="5">
    <source>
        <dbReference type="Proteomes" id="UP000277577"/>
    </source>
</evidence>
<dbReference type="PATRIC" id="fig|28084.5.peg.878"/>
<name>A0A0W0S6P1_9GAMM</name>
<dbReference type="GO" id="GO:0006935">
    <property type="term" value="P:chemotaxis"/>
    <property type="evidence" value="ECO:0007669"/>
    <property type="project" value="UniProtKB-KW"/>
</dbReference>
<reference evidence="3 5" key="2">
    <citation type="submission" date="2018-12" db="EMBL/GenBank/DDBJ databases">
        <authorList>
            <consortium name="Pathogen Informatics"/>
        </authorList>
    </citation>
    <scope>NUCLEOTIDE SEQUENCE [LARGE SCALE GENOMIC DNA]</scope>
    <source>
        <strain evidence="3 5">NCTC11976</strain>
    </source>
</reference>
<gene>
    <name evidence="2" type="ORF">Lche_0815</name>
    <name evidence="3" type="ORF">NCTC11976_01447</name>
</gene>
<dbReference type="Gene3D" id="3.40.1550.10">
    <property type="entry name" value="CheC-like"/>
    <property type="match status" value="1"/>
</dbReference>
<evidence type="ECO:0000313" key="3">
    <source>
        <dbReference type="EMBL" id="VEB35613.1"/>
    </source>
</evidence>
<dbReference type="SUPFAM" id="SSF103039">
    <property type="entry name" value="CheC-like"/>
    <property type="match status" value="1"/>
</dbReference>
<dbReference type="OrthoDB" id="5652450at2"/>
<dbReference type="AlphaFoldDB" id="A0A0W0S6P1"/>
<keyword evidence="5" id="KW-1185">Reference proteome</keyword>
<dbReference type="EMBL" id="LR134173">
    <property type="protein sequence ID" value="VEB35613.1"/>
    <property type="molecule type" value="Genomic_DNA"/>
</dbReference>